<keyword evidence="4" id="KW-0233">DNA recombination</keyword>
<sequence>MPKNLPKGVSVDRDRHKNVRLYFRATGKPKVRLREVPGTKAFEREVACARLGVPYQPEKQAPAVAVRQTTTEGTLDWLVTQYRTRAKNKMAQDQLDRRIRLLEEICDSKHKGKRRGSLPFALMQRKHVIEIRDAIRDTAGAQNNVVKTISAMFGWAVESGIMDANPALRIKDIATGEGFHTWTLDEVEAFDAKYPVGTTARLAKDIAMFTGLRRKQVAIFGRQHVRDGWIKITPTKTIKTSGVTVEMPLLPVLAKTIAASKTGDLTFLINEQGRAFTANGLGNKFRDWCDGANLPQCSMHGLRKAGATIAADNGATDSELMAIFGWTTKKQTEVYTRNANRKRLAGKAAHKLIPEQTQDKTVPPAEGLPQGGAKIAIS</sequence>
<dbReference type="PANTHER" id="PTHR30629:SF2">
    <property type="entry name" value="PROPHAGE INTEGRASE INTS-RELATED"/>
    <property type="match status" value="1"/>
</dbReference>
<evidence type="ECO:0000256" key="5">
    <source>
        <dbReference type="SAM" id="MobiDB-lite"/>
    </source>
</evidence>
<dbReference type="PROSITE" id="PS51898">
    <property type="entry name" value="TYR_RECOMBINASE"/>
    <property type="match status" value="1"/>
</dbReference>
<dbReference type="RefSeq" id="WP_378223206.1">
    <property type="nucleotide sequence ID" value="NZ_JBHRTK010000019.1"/>
</dbReference>
<feature type="domain" description="Tyr recombinase" evidence="6">
    <location>
        <begin position="177"/>
        <end position="349"/>
    </location>
</feature>
<evidence type="ECO:0000256" key="1">
    <source>
        <dbReference type="ARBA" id="ARBA00008857"/>
    </source>
</evidence>
<feature type="region of interest" description="Disordered" evidence="5">
    <location>
        <begin position="355"/>
        <end position="378"/>
    </location>
</feature>
<reference evidence="8" key="1">
    <citation type="journal article" date="2019" name="Int. J. Syst. Evol. Microbiol.">
        <title>The Global Catalogue of Microorganisms (GCM) 10K type strain sequencing project: providing services to taxonomists for standard genome sequencing and annotation.</title>
        <authorList>
            <consortium name="The Broad Institute Genomics Platform"/>
            <consortium name="The Broad Institute Genome Sequencing Center for Infectious Disease"/>
            <person name="Wu L."/>
            <person name="Ma J."/>
        </authorList>
    </citation>
    <scope>NUCLEOTIDE SEQUENCE [LARGE SCALE GENOMIC DNA]</scope>
    <source>
        <strain evidence="8">KCTC 52165</strain>
    </source>
</reference>
<evidence type="ECO:0000313" key="8">
    <source>
        <dbReference type="Proteomes" id="UP001595583"/>
    </source>
</evidence>
<gene>
    <name evidence="7" type="ORF">ACFOHJ_18425</name>
</gene>
<organism evidence="7 8">
    <name type="scientific">Aquamicrobium soli</name>
    <dbReference type="NCBI Taxonomy" id="1811518"/>
    <lineage>
        <taxon>Bacteria</taxon>
        <taxon>Pseudomonadati</taxon>
        <taxon>Pseudomonadota</taxon>
        <taxon>Alphaproteobacteria</taxon>
        <taxon>Hyphomicrobiales</taxon>
        <taxon>Phyllobacteriaceae</taxon>
        <taxon>Aquamicrobium</taxon>
    </lineage>
</organism>
<keyword evidence="3" id="KW-0238">DNA-binding</keyword>
<comment type="caution">
    <text evidence="7">The sequence shown here is derived from an EMBL/GenBank/DDBJ whole genome shotgun (WGS) entry which is preliminary data.</text>
</comment>
<accession>A0ABV7KCZ8</accession>
<evidence type="ECO:0000256" key="4">
    <source>
        <dbReference type="ARBA" id="ARBA00023172"/>
    </source>
</evidence>
<dbReference type="InterPro" id="IPR013762">
    <property type="entry name" value="Integrase-like_cat_sf"/>
</dbReference>
<dbReference type="EMBL" id="JBHRTK010000019">
    <property type="protein sequence ID" value="MFC3208203.1"/>
    <property type="molecule type" value="Genomic_DNA"/>
</dbReference>
<dbReference type="PANTHER" id="PTHR30629">
    <property type="entry name" value="PROPHAGE INTEGRASE"/>
    <property type="match status" value="1"/>
</dbReference>
<protein>
    <submittedName>
        <fullName evidence="7">Tyrosine-type recombinase/integrase</fullName>
    </submittedName>
</protein>
<dbReference type="SUPFAM" id="SSF56349">
    <property type="entry name" value="DNA breaking-rejoining enzymes"/>
    <property type="match status" value="1"/>
</dbReference>
<evidence type="ECO:0000256" key="2">
    <source>
        <dbReference type="ARBA" id="ARBA00022908"/>
    </source>
</evidence>
<comment type="similarity">
    <text evidence="1">Belongs to the 'phage' integrase family.</text>
</comment>
<dbReference type="Gene3D" id="1.10.150.130">
    <property type="match status" value="1"/>
</dbReference>
<dbReference type="Pfam" id="PF00589">
    <property type="entry name" value="Phage_integrase"/>
    <property type="match status" value="1"/>
</dbReference>
<name>A0ABV7KCZ8_9HYPH</name>
<keyword evidence="8" id="KW-1185">Reference proteome</keyword>
<proteinExistence type="inferred from homology"/>
<dbReference type="InterPro" id="IPR002104">
    <property type="entry name" value="Integrase_catalytic"/>
</dbReference>
<dbReference type="InterPro" id="IPR011010">
    <property type="entry name" value="DNA_brk_join_enz"/>
</dbReference>
<dbReference type="Proteomes" id="UP001595583">
    <property type="component" value="Unassembled WGS sequence"/>
</dbReference>
<dbReference type="InterPro" id="IPR050808">
    <property type="entry name" value="Phage_Integrase"/>
</dbReference>
<evidence type="ECO:0000259" key="6">
    <source>
        <dbReference type="PROSITE" id="PS51898"/>
    </source>
</evidence>
<dbReference type="InterPro" id="IPR010998">
    <property type="entry name" value="Integrase_recombinase_N"/>
</dbReference>
<evidence type="ECO:0000313" key="7">
    <source>
        <dbReference type="EMBL" id="MFC3208203.1"/>
    </source>
</evidence>
<keyword evidence="2" id="KW-0229">DNA integration</keyword>
<evidence type="ECO:0000256" key="3">
    <source>
        <dbReference type="ARBA" id="ARBA00023125"/>
    </source>
</evidence>
<dbReference type="Gene3D" id="1.10.443.10">
    <property type="entry name" value="Intergrase catalytic core"/>
    <property type="match status" value="1"/>
</dbReference>